<evidence type="ECO:0000313" key="8">
    <source>
        <dbReference type="Proteomes" id="UP000323506"/>
    </source>
</evidence>
<dbReference type="GO" id="GO:0005829">
    <property type="term" value="C:cytosol"/>
    <property type="evidence" value="ECO:0007669"/>
    <property type="project" value="TreeGrafter"/>
</dbReference>
<dbReference type="Proteomes" id="UP000323506">
    <property type="component" value="Chromosome D12"/>
</dbReference>
<dbReference type="Gene3D" id="3.40.50.450">
    <property type="match status" value="1"/>
</dbReference>
<sequence length="211" mass="24312">MVLRKTFDVGQKVLLYNSRLHLRSRWSGPFVIKHVYPHGAIDIENPKNVATSTYVKRSSFLGIIARVFKENAQCRPTIGKELPFWSIPKRLALMFNNADAFISLPGSFGTLEEIFCITSWSPFFKYKKLIGLLNVTGYYNNLLSFLDNVVESGFVFPEVRNFLIATVIVDELSIKLQVFKYHPDLITQQILELRKRKSYSDKQELDLTLSL</sequence>
<evidence type="ECO:0000256" key="2">
    <source>
        <dbReference type="ARBA" id="ARBA00012205"/>
    </source>
</evidence>
<dbReference type="AlphaFoldDB" id="A0A5D2A5H4"/>
<accession>A0A5D2A5H4</accession>
<dbReference type="InterPro" id="IPR031100">
    <property type="entry name" value="LOG_fam"/>
</dbReference>
<reference evidence="7 8" key="1">
    <citation type="submission" date="2019-06" db="EMBL/GenBank/DDBJ databases">
        <title>WGS assembly of Gossypium darwinii.</title>
        <authorList>
            <person name="Chen Z.J."/>
            <person name="Sreedasyam A."/>
            <person name="Ando A."/>
            <person name="Song Q."/>
            <person name="De L."/>
            <person name="Hulse-Kemp A."/>
            <person name="Ding M."/>
            <person name="Ye W."/>
            <person name="Kirkbride R."/>
            <person name="Jenkins J."/>
            <person name="Plott C."/>
            <person name="Lovell J."/>
            <person name="Lin Y.-M."/>
            <person name="Vaughn R."/>
            <person name="Liu B."/>
            <person name="Li W."/>
            <person name="Simpson S."/>
            <person name="Scheffler B."/>
            <person name="Saski C."/>
            <person name="Grover C."/>
            <person name="Hu G."/>
            <person name="Conover J."/>
            <person name="Carlson J."/>
            <person name="Shu S."/>
            <person name="Boston L."/>
            <person name="Williams M."/>
            <person name="Peterson D."/>
            <person name="Mcgee K."/>
            <person name="Jones D."/>
            <person name="Wendel J."/>
            <person name="Stelly D."/>
            <person name="Grimwood J."/>
            <person name="Schmutz J."/>
        </authorList>
    </citation>
    <scope>NUCLEOTIDE SEQUENCE [LARGE SCALE GENOMIC DNA]</scope>
    <source>
        <strain evidence="7">1808015.09</strain>
    </source>
</reference>
<keyword evidence="8" id="KW-1185">Reference proteome</keyword>
<dbReference type="EC" id="3.2.2.n1" evidence="2"/>
<comment type="similarity">
    <text evidence="1">Belongs to the LOG family.</text>
</comment>
<dbReference type="SUPFAM" id="SSF102405">
    <property type="entry name" value="MCP/YpsA-like"/>
    <property type="match status" value="1"/>
</dbReference>
<dbReference type="PANTHER" id="PTHR31223:SF70">
    <property type="entry name" value="LOG FAMILY PROTEIN YJL055W"/>
    <property type="match status" value="1"/>
</dbReference>
<evidence type="ECO:0000256" key="4">
    <source>
        <dbReference type="ARBA" id="ARBA00024884"/>
    </source>
</evidence>
<comment type="catalytic activity">
    <reaction evidence="5">
        <text>N(6)-(dimethylallyl)adenosine 5'-phosphate + H2O = N(6)-dimethylallyladenine + D-ribose 5-phosphate</text>
        <dbReference type="Rhea" id="RHEA:48560"/>
        <dbReference type="ChEBI" id="CHEBI:15377"/>
        <dbReference type="ChEBI" id="CHEBI:17660"/>
        <dbReference type="ChEBI" id="CHEBI:57526"/>
        <dbReference type="ChEBI" id="CHEBI:78346"/>
        <dbReference type="EC" id="3.2.2.n1"/>
    </reaction>
</comment>
<evidence type="ECO:0000313" key="7">
    <source>
        <dbReference type="EMBL" id="TYG40081.1"/>
    </source>
</evidence>
<comment type="function">
    <text evidence="4">Cytokinin-activating enzyme working in the direct activation pathway. Phosphoribohydrolase that converts inactive cytokinin nucleotides to the biologically active free-base forms.</text>
</comment>
<comment type="catalytic activity">
    <reaction evidence="6">
        <text>9-ribosyl-trans-zeatin 5'-phosphate + H2O = trans-zeatin + D-ribose 5-phosphate</text>
        <dbReference type="Rhea" id="RHEA:48564"/>
        <dbReference type="ChEBI" id="CHEBI:15377"/>
        <dbReference type="ChEBI" id="CHEBI:16522"/>
        <dbReference type="ChEBI" id="CHEBI:78346"/>
        <dbReference type="ChEBI" id="CHEBI:87947"/>
        <dbReference type="EC" id="3.2.2.n1"/>
    </reaction>
</comment>
<dbReference type="GO" id="GO:0009691">
    <property type="term" value="P:cytokinin biosynthetic process"/>
    <property type="evidence" value="ECO:0007669"/>
    <property type="project" value="UniProtKB-KW"/>
</dbReference>
<keyword evidence="3" id="KW-0203">Cytokinin biosynthesis</keyword>
<organism evidence="7 8">
    <name type="scientific">Gossypium darwinii</name>
    <name type="common">Darwin's cotton</name>
    <name type="synonym">Gossypium barbadense var. darwinii</name>
    <dbReference type="NCBI Taxonomy" id="34276"/>
    <lineage>
        <taxon>Eukaryota</taxon>
        <taxon>Viridiplantae</taxon>
        <taxon>Streptophyta</taxon>
        <taxon>Embryophyta</taxon>
        <taxon>Tracheophyta</taxon>
        <taxon>Spermatophyta</taxon>
        <taxon>Magnoliopsida</taxon>
        <taxon>eudicotyledons</taxon>
        <taxon>Gunneridae</taxon>
        <taxon>Pentapetalae</taxon>
        <taxon>rosids</taxon>
        <taxon>malvids</taxon>
        <taxon>Malvales</taxon>
        <taxon>Malvaceae</taxon>
        <taxon>Malvoideae</taxon>
        <taxon>Gossypium</taxon>
    </lineage>
</organism>
<proteinExistence type="inferred from homology"/>
<dbReference type="EMBL" id="CM017712">
    <property type="protein sequence ID" value="TYG40081.1"/>
    <property type="molecule type" value="Genomic_DNA"/>
</dbReference>
<evidence type="ECO:0000256" key="6">
    <source>
        <dbReference type="ARBA" id="ARBA00049153"/>
    </source>
</evidence>
<evidence type="ECO:0000256" key="3">
    <source>
        <dbReference type="ARBA" id="ARBA00022712"/>
    </source>
</evidence>
<protein>
    <recommendedName>
        <fullName evidence="2">cytokinin riboside 5'-monophosphate phosphoribohydrolase</fullName>
        <ecNumber evidence="2">3.2.2.n1</ecNumber>
    </recommendedName>
</protein>
<dbReference type="GO" id="GO:0016799">
    <property type="term" value="F:hydrolase activity, hydrolyzing N-glycosyl compounds"/>
    <property type="evidence" value="ECO:0007669"/>
    <property type="project" value="TreeGrafter"/>
</dbReference>
<evidence type="ECO:0000256" key="1">
    <source>
        <dbReference type="ARBA" id="ARBA00006763"/>
    </source>
</evidence>
<evidence type="ECO:0000256" key="5">
    <source>
        <dbReference type="ARBA" id="ARBA00047718"/>
    </source>
</evidence>
<gene>
    <name evidence="7" type="ORF">ES288_D12G064700v1</name>
</gene>
<name>A0A5D2A5H4_GOSDA</name>
<dbReference type="PANTHER" id="PTHR31223">
    <property type="entry name" value="LOG FAMILY PROTEIN YJL055W"/>
    <property type="match status" value="1"/>
</dbReference>
<dbReference type="Pfam" id="PF03641">
    <property type="entry name" value="Lysine_decarbox"/>
    <property type="match status" value="1"/>
</dbReference>